<dbReference type="PANTHER" id="PTHR12992">
    <property type="entry name" value="NUDIX HYDROLASE"/>
    <property type="match status" value="1"/>
</dbReference>
<reference evidence="8 9" key="2">
    <citation type="submission" date="2018-11" db="EMBL/GenBank/DDBJ databases">
        <authorList>
            <consortium name="Pathogen Informatics"/>
        </authorList>
    </citation>
    <scope>NUCLEOTIDE SEQUENCE [LARGE SCALE GENOMIC DNA]</scope>
</reference>
<dbReference type="GO" id="GO:0010945">
    <property type="term" value="F:coenzyme A diphosphatase activity"/>
    <property type="evidence" value="ECO:0007669"/>
    <property type="project" value="InterPro"/>
</dbReference>
<evidence type="ECO:0000313" key="8">
    <source>
        <dbReference type="EMBL" id="VDL16099.1"/>
    </source>
</evidence>
<dbReference type="InterPro" id="IPR020084">
    <property type="entry name" value="NUDIX_hydrolase_CS"/>
</dbReference>
<dbReference type="AlphaFoldDB" id="A0A0R3S8G4"/>
<proteinExistence type="predicted"/>
<protein>
    <submittedName>
        <fullName evidence="10">Nudix hydrolase domain-containing protein</fullName>
    </submittedName>
</protein>
<evidence type="ECO:0000256" key="2">
    <source>
        <dbReference type="ARBA" id="ARBA00001946"/>
    </source>
</evidence>
<evidence type="ECO:0000313" key="9">
    <source>
        <dbReference type="Proteomes" id="UP000274504"/>
    </source>
</evidence>
<dbReference type="SUPFAM" id="SSF55811">
    <property type="entry name" value="Nudix"/>
    <property type="match status" value="1"/>
</dbReference>
<organism evidence="10">
    <name type="scientific">Hymenolepis diminuta</name>
    <name type="common">Rat tapeworm</name>
    <dbReference type="NCBI Taxonomy" id="6216"/>
    <lineage>
        <taxon>Eukaryota</taxon>
        <taxon>Metazoa</taxon>
        <taxon>Spiralia</taxon>
        <taxon>Lophotrochozoa</taxon>
        <taxon>Platyhelminthes</taxon>
        <taxon>Cestoda</taxon>
        <taxon>Eucestoda</taxon>
        <taxon>Cyclophyllidea</taxon>
        <taxon>Hymenolepididae</taxon>
        <taxon>Hymenolepis</taxon>
    </lineage>
</organism>
<evidence type="ECO:0000256" key="5">
    <source>
        <dbReference type="ARBA" id="ARBA00022842"/>
    </source>
</evidence>
<keyword evidence="4" id="KW-0378">Hydrolase</keyword>
<accession>A0A0R3S8G4</accession>
<keyword evidence="5" id="KW-0460">Magnesium</keyword>
<comment type="cofactor">
    <cofactor evidence="2">
        <name>Mg(2+)</name>
        <dbReference type="ChEBI" id="CHEBI:18420"/>
    </cofactor>
</comment>
<gene>
    <name evidence="8" type="ORF">HDID_LOCUS433</name>
</gene>
<dbReference type="WBParaSite" id="HDID_0000043201-mRNA-1">
    <property type="protein sequence ID" value="HDID_0000043201-mRNA-1"/>
    <property type="gene ID" value="HDID_0000043201"/>
</dbReference>
<dbReference type="InterPro" id="IPR000086">
    <property type="entry name" value="NUDIX_hydrolase_dom"/>
</dbReference>
<dbReference type="OrthoDB" id="10262892at2759"/>
<dbReference type="PANTHER" id="PTHR12992:SF11">
    <property type="entry name" value="MITOCHONDRIAL COENZYME A DIPHOSPHATASE NUDT8"/>
    <property type="match status" value="1"/>
</dbReference>
<comment type="cofactor">
    <cofactor evidence="1">
        <name>Mn(2+)</name>
        <dbReference type="ChEBI" id="CHEBI:29035"/>
    </cofactor>
</comment>
<dbReference type="CDD" id="cd03426">
    <property type="entry name" value="NUDIX_CoAse_Nudt7"/>
    <property type="match status" value="1"/>
</dbReference>
<feature type="domain" description="Nudix hydrolase" evidence="7">
    <location>
        <begin position="34"/>
        <end position="180"/>
    </location>
</feature>
<sequence length="248" mass="27703">MTSVPELFRLPNRKRCIGLLNQLKTFRQSNAEVKFQSAVVIPLVFYDGVPAILYTRRSLFVRNFPGEVCFPGGKINEGESIIEGALRELKEEVGIPPDFADIWTTFAPIPTRTALSLIHPVVGFVGSYNSSKEILYCQSGSIRLKVSPEEVDMVLFRSIDWLSDPSIRSYCVQRYPPSLPFAGTRVSFYDNSQAIQTRQSHTLPVFGCVNSERITGATALLTYQFLNCLLPQGLSGNKVDFEMSHLGN</sequence>
<dbReference type="PROSITE" id="PS51462">
    <property type="entry name" value="NUDIX"/>
    <property type="match status" value="1"/>
</dbReference>
<dbReference type="Pfam" id="PF00293">
    <property type="entry name" value="NUDIX"/>
    <property type="match status" value="1"/>
</dbReference>
<dbReference type="GO" id="GO:0046872">
    <property type="term" value="F:metal ion binding"/>
    <property type="evidence" value="ECO:0007669"/>
    <property type="project" value="UniProtKB-KW"/>
</dbReference>
<dbReference type="InterPro" id="IPR045121">
    <property type="entry name" value="CoAse"/>
</dbReference>
<evidence type="ECO:0000256" key="6">
    <source>
        <dbReference type="ARBA" id="ARBA00023211"/>
    </source>
</evidence>
<evidence type="ECO:0000259" key="7">
    <source>
        <dbReference type="PROSITE" id="PS51462"/>
    </source>
</evidence>
<evidence type="ECO:0000313" key="10">
    <source>
        <dbReference type="WBParaSite" id="HDID_0000043201-mRNA-1"/>
    </source>
</evidence>
<keyword evidence="6" id="KW-0464">Manganese</keyword>
<evidence type="ECO:0000256" key="1">
    <source>
        <dbReference type="ARBA" id="ARBA00001936"/>
    </source>
</evidence>
<name>A0A0R3S8G4_HYMDI</name>
<reference evidence="10" key="1">
    <citation type="submission" date="2017-02" db="UniProtKB">
        <authorList>
            <consortium name="WormBaseParasite"/>
        </authorList>
    </citation>
    <scope>IDENTIFICATION</scope>
</reference>
<keyword evidence="3" id="KW-0479">Metal-binding</keyword>
<dbReference type="Gene3D" id="3.90.79.10">
    <property type="entry name" value="Nucleoside Triphosphate Pyrophosphohydrolase"/>
    <property type="match status" value="1"/>
</dbReference>
<dbReference type="STRING" id="6216.A0A0R3S8G4"/>
<evidence type="ECO:0000256" key="4">
    <source>
        <dbReference type="ARBA" id="ARBA00022801"/>
    </source>
</evidence>
<dbReference type="InterPro" id="IPR015797">
    <property type="entry name" value="NUDIX_hydrolase-like_dom_sf"/>
</dbReference>
<dbReference type="PROSITE" id="PS00893">
    <property type="entry name" value="NUDIX_BOX"/>
    <property type="match status" value="1"/>
</dbReference>
<evidence type="ECO:0000256" key="3">
    <source>
        <dbReference type="ARBA" id="ARBA00022723"/>
    </source>
</evidence>
<dbReference type="EMBL" id="UYSG01000057">
    <property type="protein sequence ID" value="VDL16099.1"/>
    <property type="molecule type" value="Genomic_DNA"/>
</dbReference>
<dbReference type="Proteomes" id="UP000274504">
    <property type="component" value="Unassembled WGS sequence"/>
</dbReference>